<evidence type="ECO:0000259" key="4">
    <source>
        <dbReference type="PROSITE" id="PS01124"/>
    </source>
</evidence>
<accession>A0A7X9RTZ1</accession>
<evidence type="ECO:0000256" key="2">
    <source>
        <dbReference type="ARBA" id="ARBA00023125"/>
    </source>
</evidence>
<dbReference type="Pfam" id="PF12833">
    <property type="entry name" value="HTH_18"/>
    <property type="match status" value="1"/>
</dbReference>
<dbReference type="GO" id="GO:0043565">
    <property type="term" value="F:sequence-specific DNA binding"/>
    <property type="evidence" value="ECO:0007669"/>
    <property type="project" value="InterPro"/>
</dbReference>
<sequence length="332" mass="38721">MKVLNFKEGSMRGLIDQLQELVGGNYHKQLFTVNSKYLKCKIRYFQLHPGLEVSTNSYTFDEDTKIVFKGDKESQRYLCFRFSYTGDLVKSKISEQPELSPSGGMIAYDTTVSTEIFIKKGFHYQWVGVRIKKDIVDNEEHLFKEFLGDFFSNDEGQEWLIYDNIPLETHVLLKDTFAIDETKPNLVINPLLVAKASEMLSIFYDRILSRKHKITSKNLHSEDFEQLMKVKDYILSSLDYVPTLQELAEMYGYSISKLRRDFQQVFGTSVIKFHLNYRLEKAKILLASEANNIQNISRMCGFKSSSKFSFYFKKKYGITPKEVAKRYQSNLL</sequence>
<dbReference type="PANTHER" id="PTHR47893">
    <property type="entry name" value="REGULATORY PROTEIN PCHR"/>
    <property type="match status" value="1"/>
</dbReference>
<dbReference type="InterPro" id="IPR018060">
    <property type="entry name" value="HTH_AraC"/>
</dbReference>
<keyword evidence="1" id="KW-0805">Transcription regulation</keyword>
<name>A0A7X9RTZ1_9BACT</name>
<organism evidence="5 6">
    <name type="scientific">Flammeovirga aprica JL-4</name>
    <dbReference type="NCBI Taxonomy" id="694437"/>
    <lineage>
        <taxon>Bacteria</taxon>
        <taxon>Pseudomonadati</taxon>
        <taxon>Bacteroidota</taxon>
        <taxon>Cytophagia</taxon>
        <taxon>Cytophagales</taxon>
        <taxon>Flammeovirgaceae</taxon>
        <taxon>Flammeovirga</taxon>
    </lineage>
</organism>
<dbReference type="InterPro" id="IPR020449">
    <property type="entry name" value="Tscrpt_reg_AraC-type_HTH"/>
</dbReference>
<dbReference type="PANTHER" id="PTHR47893:SF1">
    <property type="entry name" value="REGULATORY PROTEIN PCHR"/>
    <property type="match status" value="1"/>
</dbReference>
<dbReference type="Proteomes" id="UP000576082">
    <property type="component" value="Unassembled WGS sequence"/>
</dbReference>
<dbReference type="PROSITE" id="PS00041">
    <property type="entry name" value="HTH_ARAC_FAMILY_1"/>
    <property type="match status" value="1"/>
</dbReference>
<reference evidence="5 6" key="1">
    <citation type="submission" date="2020-04" db="EMBL/GenBank/DDBJ databases">
        <title>Flammeovirga sp. SR4, a novel species isolated from seawater.</title>
        <authorList>
            <person name="Wang X."/>
        </authorList>
    </citation>
    <scope>NUCLEOTIDE SEQUENCE [LARGE SCALE GENOMIC DNA]</scope>
    <source>
        <strain evidence="5 6">ATCC 23126</strain>
    </source>
</reference>
<keyword evidence="6" id="KW-1185">Reference proteome</keyword>
<dbReference type="InterPro" id="IPR018062">
    <property type="entry name" value="HTH_AraC-typ_CS"/>
</dbReference>
<gene>
    <name evidence="5" type="ORF">HHU12_10195</name>
</gene>
<keyword evidence="2" id="KW-0238">DNA-binding</keyword>
<dbReference type="EMBL" id="JABANE010000022">
    <property type="protein sequence ID" value="NME68329.1"/>
    <property type="molecule type" value="Genomic_DNA"/>
</dbReference>
<dbReference type="SMART" id="SM00342">
    <property type="entry name" value="HTH_ARAC"/>
    <property type="match status" value="1"/>
</dbReference>
<dbReference type="AlphaFoldDB" id="A0A7X9RTZ1"/>
<dbReference type="PRINTS" id="PR00032">
    <property type="entry name" value="HTHARAC"/>
</dbReference>
<protein>
    <submittedName>
        <fullName evidence="5">Helix-turn-helix transcriptional regulator</fullName>
    </submittedName>
</protein>
<evidence type="ECO:0000313" key="5">
    <source>
        <dbReference type="EMBL" id="NME68329.1"/>
    </source>
</evidence>
<dbReference type="GO" id="GO:0003700">
    <property type="term" value="F:DNA-binding transcription factor activity"/>
    <property type="evidence" value="ECO:0007669"/>
    <property type="project" value="InterPro"/>
</dbReference>
<comment type="caution">
    <text evidence="5">The sequence shown here is derived from an EMBL/GenBank/DDBJ whole genome shotgun (WGS) entry which is preliminary data.</text>
</comment>
<dbReference type="RefSeq" id="WP_169656635.1">
    <property type="nucleotide sequence ID" value="NZ_JABANE010000022.1"/>
</dbReference>
<evidence type="ECO:0000313" key="6">
    <source>
        <dbReference type="Proteomes" id="UP000576082"/>
    </source>
</evidence>
<dbReference type="SUPFAM" id="SSF46689">
    <property type="entry name" value="Homeodomain-like"/>
    <property type="match status" value="2"/>
</dbReference>
<proteinExistence type="predicted"/>
<dbReference type="PROSITE" id="PS01124">
    <property type="entry name" value="HTH_ARAC_FAMILY_2"/>
    <property type="match status" value="1"/>
</dbReference>
<evidence type="ECO:0000256" key="3">
    <source>
        <dbReference type="ARBA" id="ARBA00023163"/>
    </source>
</evidence>
<evidence type="ECO:0000256" key="1">
    <source>
        <dbReference type="ARBA" id="ARBA00023015"/>
    </source>
</evidence>
<dbReference type="InterPro" id="IPR053142">
    <property type="entry name" value="PchR_regulatory_protein"/>
</dbReference>
<feature type="domain" description="HTH araC/xylS-type" evidence="4">
    <location>
        <begin position="228"/>
        <end position="326"/>
    </location>
</feature>
<dbReference type="Gene3D" id="1.10.10.60">
    <property type="entry name" value="Homeodomain-like"/>
    <property type="match status" value="1"/>
</dbReference>
<dbReference type="InterPro" id="IPR009057">
    <property type="entry name" value="Homeodomain-like_sf"/>
</dbReference>
<keyword evidence="3" id="KW-0804">Transcription</keyword>